<evidence type="ECO:0000256" key="8">
    <source>
        <dbReference type="ARBA" id="ARBA00022630"/>
    </source>
</evidence>
<comment type="pathway">
    <text evidence="4">Cofactor metabolism; pyridoxal 5'-phosphate salvage; pyridoxal 5'-phosphate from pyridoxine 5'-phosphate: step 1/1.</text>
</comment>
<dbReference type="GO" id="GO:0008615">
    <property type="term" value="P:pyridoxine biosynthetic process"/>
    <property type="evidence" value="ECO:0007669"/>
    <property type="project" value="UniProtKB-KW"/>
</dbReference>
<organism evidence="14 15">
    <name type="scientific">Chironomus riparius</name>
    <dbReference type="NCBI Taxonomy" id="315576"/>
    <lineage>
        <taxon>Eukaryota</taxon>
        <taxon>Metazoa</taxon>
        <taxon>Ecdysozoa</taxon>
        <taxon>Arthropoda</taxon>
        <taxon>Hexapoda</taxon>
        <taxon>Insecta</taxon>
        <taxon>Pterygota</taxon>
        <taxon>Neoptera</taxon>
        <taxon>Endopterygota</taxon>
        <taxon>Diptera</taxon>
        <taxon>Nematocera</taxon>
        <taxon>Chironomoidea</taxon>
        <taxon>Chironomidae</taxon>
        <taxon>Chironominae</taxon>
        <taxon>Chironomus</taxon>
    </lineage>
</organism>
<dbReference type="HAMAP" id="MF_01629">
    <property type="entry name" value="PdxH"/>
    <property type="match status" value="1"/>
</dbReference>
<evidence type="ECO:0000256" key="4">
    <source>
        <dbReference type="ARBA" id="ARBA00005037"/>
    </source>
</evidence>
<name>A0A9N9WQF3_9DIPT</name>
<protein>
    <recommendedName>
        <fullName evidence="7">pyridoxal 5'-phosphate synthase</fullName>
        <ecNumber evidence="7">1.4.3.5</ecNumber>
    </recommendedName>
</protein>
<evidence type="ECO:0000313" key="15">
    <source>
        <dbReference type="Proteomes" id="UP001153620"/>
    </source>
</evidence>
<feature type="domain" description="Pyridoxamine 5'-phosphate oxidase N-terminal" evidence="12">
    <location>
        <begin position="61"/>
        <end position="172"/>
    </location>
</feature>
<evidence type="ECO:0000256" key="1">
    <source>
        <dbReference type="ARBA" id="ARBA00001917"/>
    </source>
</evidence>
<dbReference type="NCBIfam" id="NF004231">
    <property type="entry name" value="PRK05679.1"/>
    <property type="match status" value="1"/>
</dbReference>
<dbReference type="PIRSF" id="PIRSF000190">
    <property type="entry name" value="Pyd_amn-ph_oxd"/>
    <property type="match status" value="1"/>
</dbReference>
<dbReference type="PANTHER" id="PTHR10851">
    <property type="entry name" value="PYRIDOXINE-5-PHOSPHATE OXIDASE"/>
    <property type="match status" value="1"/>
</dbReference>
<dbReference type="OrthoDB" id="303614at2759"/>
<dbReference type="SUPFAM" id="SSF50475">
    <property type="entry name" value="FMN-binding split barrel"/>
    <property type="match status" value="1"/>
</dbReference>
<keyword evidence="9" id="KW-0288">FMN</keyword>
<dbReference type="EMBL" id="OU895878">
    <property type="protein sequence ID" value="CAG9804885.1"/>
    <property type="molecule type" value="Genomic_DNA"/>
</dbReference>
<dbReference type="PANTHER" id="PTHR10851:SF0">
    <property type="entry name" value="PYRIDOXINE-5'-PHOSPHATE OXIDASE"/>
    <property type="match status" value="1"/>
</dbReference>
<evidence type="ECO:0000256" key="5">
    <source>
        <dbReference type="ARBA" id="ARBA00007301"/>
    </source>
</evidence>
<dbReference type="InterPro" id="IPR000659">
    <property type="entry name" value="Pyridox_Oxase"/>
</dbReference>
<keyword evidence="10" id="KW-0560">Oxidoreductase</keyword>
<dbReference type="InterPro" id="IPR012349">
    <property type="entry name" value="Split_barrel_FMN-bd"/>
</dbReference>
<keyword evidence="8" id="KW-0285">Flavoprotein</keyword>
<evidence type="ECO:0000313" key="14">
    <source>
        <dbReference type="EMBL" id="CAG9804885.1"/>
    </source>
</evidence>
<reference evidence="14" key="1">
    <citation type="submission" date="2022-01" db="EMBL/GenBank/DDBJ databases">
        <authorList>
            <person name="King R."/>
        </authorList>
    </citation>
    <scope>NUCLEOTIDE SEQUENCE</scope>
</reference>
<comment type="similarity">
    <text evidence="5">Belongs to the pyridoxamine 5'-phosphate oxidase family.</text>
</comment>
<evidence type="ECO:0000256" key="11">
    <source>
        <dbReference type="ARBA" id="ARBA00023096"/>
    </source>
</evidence>
<feature type="domain" description="Pyridoxine 5'-phosphate oxidase dimerisation C-terminal" evidence="13">
    <location>
        <begin position="194"/>
        <end position="246"/>
    </location>
</feature>
<comment type="pathway">
    <text evidence="3">Cofactor metabolism; pyridoxal 5'-phosphate salvage; pyridoxal 5'-phosphate from pyridoxamine 5'-phosphate: step 1/1.</text>
</comment>
<evidence type="ECO:0000256" key="3">
    <source>
        <dbReference type="ARBA" id="ARBA00004738"/>
    </source>
</evidence>
<evidence type="ECO:0000259" key="13">
    <source>
        <dbReference type="Pfam" id="PF10590"/>
    </source>
</evidence>
<dbReference type="GO" id="GO:0004733">
    <property type="term" value="F:pyridoxamine phosphate oxidase activity"/>
    <property type="evidence" value="ECO:0007669"/>
    <property type="project" value="UniProtKB-EC"/>
</dbReference>
<evidence type="ECO:0000256" key="2">
    <source>
        <dbReference type="ARBA" id="ARBA00003691"/>
    </source>
</evidence>
<dbReference type="InterPro" id="IPR011576">
    <property type="entry name" value="Pyridox_Oxase_N"/>
</dbReference>
<evidence type="ECO:0000259" key="12">
    <source>
        <dbReference type="Pfam" id="PF01243"/>
    </source>
</evidence>
<evidence type="ECO:0000256" key="7">
    <source>
        <dbReference type="ARBA" id="ARBA00012801"/>
    </source>
</evidence>
<comment type="cofactor">
    <cofactor evidence="1">
        <name>FMN</name>
        <dbReference type="ChEBI" id="CHEBI:58210"/>
    </cofactor>
</comment>
<keyword evidence="11" id="KW-0664">Pyridoxine biosynthesis</keyword>
<dbReference type="AlphaFoldDB" id="A0A9N9WQF3"/>
<dbReference type="EC" id="1.4.3.5" evidence="7"/>
<comment type="subunit">
    <text evidence="6">Homodimer.</text>
</comment>
<dbReference type="InterPro" id="IPR019740">
    <property type="entry name" value="Pyridox_Oxase_CS"/>
</dbReference>
<sequence length="246" mass="28496">MYKTLSFIVPKRIFNRMSSVDVAALRIKYLEKKEVFREDSIEKKDPIFLFKKWLDEAITNEELLEPNGMCLATVSKAGLPSARFVLLKSVEERGFTFFTNYGSRKAQDMSENPNVAATFYWLPLRRQVRIEGTVDKISREESEKYFHSRPRSSQIGAVASPQSEVIPSREYLDDIESEIKGKLGDNEEVPMPNWGGYLITPKVIEFWQGQTNRLHDRIQFRKSNEDVDGKLVHRAENGWVMERLAP</sequence>
<evidence type="ECO:0000256" key="10">
    <source>
        <dbReference type="ARBA" id="ARBA00023002"/>
    </source>
</evidence>
<evidence type="ECO:0000256" key="6">
    <source>
        <dbReference type="ARBA" id="ARBA00011738"/>
    </source>
</evidence>
<dbReference type="GO" id="GO:0010181">
    <property type="term" value="F:FMN binding"/>
    <property type="evidence" value="ECO:0007669"/>
    <property type="project" value="InterPro"/>
</dbReference>
<comment type="function">
    <text evidence="2">Catalyzes the oxidation of either pyridoxine 5'-phosphate (PNP) or pyridoxamine 5'-phosphate (PMP) into pyridoxal 5'-phosphate (PLP).</text>
</comment>
<keyword evidence="15" id="KW-1185">Reference proteome</keyword>
<proteinExistence type="inferred from homology"/>
<dbReference type="InterPro" id="IPR019576">
    <property type="entry name" value="Pyridoxamine_oxidase_dimer_C"/>
</dbReference>
<dbReference type="Gene3D" id="2.30.110.10">
    <property type="entry name" value="Electron Transport, Fmn-binding Protein, Chain A"/>
    <property type="match status" value="1"/>
</dbReference>
<dbReference type="Pfam" id="PF10590">
    <property type="entry name" value="PNP_phzG_C"/>
    <property type="match status" value="1"/>
</dbReference>
<dbReference type="Proteomes" id="UP001153620">
    <property type="component" value="Chromosome 2"/>
</dbReference>
<dbReference type="PROSITE" id="PS01064">
    <property type="entry name" value="PYRIDOX_OXIDASE"/>
    <property type="match status" value="1"/>
</dbReference>
<dbReference type="NCBIfam" id="TIGR00558">
    <property type="entry name" value="pdxH"/>
    <property type="match status" value="1"/>
</dbReference>
<reference evidence="14" key="2">
    <citation type="submission" date="2022-10" db="EMBL/GenBank/DDBJ databases">
        <authorList>
            <consortium name="ENA_rothamsted_submissions"/>
            <consortium name="culmorum"/>
            <person name="King R."/>
        </authorList>
    </citation>
    <scope>NUCLEOTIDE SEQUENCE</scope>
</reference>
<gene>
    <name evidence="14" type="ORF">CHIRRI_LOCUS7762</name>
</gene>
<evidence type="ECO:0000256" key="9">
    <source>
        <dbReference type="ARBA" id="ARBA00022643"/>
    </source>
</evidence>
<accession>A0A9N9WQF3</accession>
<dbReference type="Pfam" id="PF01243">
    <property type="entry name" value="PNPOx_N"/>
    <property type="match status" value="1"/>
</dbReference>
<dbReference type="FunFam" id="2.30.110.10:FF:000005">
    <property type="entry name" value="NAD(P)H-hydrate epimerase"/>
    <property type="match status" value="1"/>
</dbReference>